<keyword evidence="2" id="KW-0812">Transmembrane</keyword>
<feature type="transmembrane region" description="Helical" evidence="2">
    <location>
        <begin position="185"/>
        <end position="211"/>
    </location>
</feature>
<dbReference type="RefSeq" id="WP_132683720.1">
    <property type="nucleotide sequence ID" value="NZ_SMLA01000019.1"/>
</dbReference>
<dbReference type="Proteomes" id="UP000294723">
    <property type="component" value="Unassembled WGS sequence"/>
</dbReference>
<keyword evidence="2" id="KW-1133">Transmembrane helix</keyword>
<keyword evidence="2" id="KW-0472">Membrane</keyword>
<feature type="transmembrane region" description="Helical" evidence="2">
    <location>
        <begin position="337"/>
        <end position="360"/>
    </location>
</feature>
<feature type="transmembrane region" description="Helical" evidence="2">
    <location>
        <begin position="218"/>
        <end position="237"/>
    </location>
</feature>
<reference evidence="3 4" key="1">
    <citation type="submission" date="2019-03" db="EMBL/GenBank/DDBJ databases">
        <title>Draft genome sequences of novel Actinobacteria.</title>
        <authorList>
            <person name="Sahin N."/>
            <person name="Ay H."/>
            <person name="Saygin H."/>
        </authorList>
    </citation>
    <scope>NUCLEOTIDE SEQUENCE [LARGE SCALE GENOMIC DNA]</scope>
    <source>
        <strain evidence="3 4">5K548</strain>
    </source>
</reference>
<name>A0A4R5BRN5_9PSEU</name>
<evidence type="ECO:0000256" key="2">
    <source>
        <dbReference type="SAM" id="Phobius"/>
    </source>
</evidence>
<evidence type="ECO:0000256" key="1">
    <source>
        <dbReference type="SAM" id="MobiDB-lite"/>
    </source>
</evidence>
<keyword evidence="3" id="KW-0808">Transferase</keyword>
<evidence type="ECO:0000313" key="4">
    <source>
        <dbReference type="Proteomes" id="UP000294723"/>
    </source>
</evidence>
<feature type="transmembrane region" description="Helical" evidence="2">
    <location>
        <begin position="272"/>
        <end position="294"/>
    </location>
</feature>
<organism evidence="3 4">
    <name type="scientific">Saccharopolyspora karakumensis</name>
    <dbReference type="NCBI Taxonomy" id="2530386"/>
    <lineage>
        <taxon>Bacteria</taxon>
        <taxon>Bacillati</taxon>
        <taxon>Actinomycetota</taxon>
        <taxon>Actinomycetes</taxon>
        <taxon>Pseudonocardiales</taxon>
        <taxon>Pseudonocardiaceae</taxon>
        <taxon>Saccharopolyspora</taxon>
    </lineage>
</organism>
<accession>A0A4R5BRN5</accession>
<feature type="transmembrane region" description="Helical" evidence="2">
    <location>
        <begin position="160"/>
        <end position="179"/>
    </location>
</feature>
<dbReference type="GO" id="GO:0016740">
    <property type="term" value="F:transferase activity"/>
    <property type="evidence" value="ECO:0007669"/>
    <property type="project" value="UniProtKB-KW"/>
</dbReference>
<comment type="caution">
    <text evidence="3">The sequence shown here is derived from an EMBL/GenBank/DDBJ whole genome shotgun (WGS) entry which is preliminary data.</text>
</comment>
<gene>
    <name evidence="3" type="ORF">E1202_15105</name>
</gene>
<feature type="transmembrane region" description="Helical" evidence="2">
    <location>
        <begin position="372"/>
        <end position="393"/>
    </location>
</feature>
<feature type="transmembrane region" description="Helical" evidence="2">
    <location>
        <begin position="306"/>
        <end position="325"/>
    </location>
</feature>
<dbReference type="EMBL" id="SMLA01000019">
    <property type="protein sequence ID" value="TDD88113.1"/>
    <property type="molecule type" value="Genomic_DNA"/>
</dbReference>
<feature type="region of interest" description="Disordered" evidence="1">
    <location>
        <begin position="1"/>
        <end position="23"/>
    </location>
</feature>
<sequence>MIERVLTPDRPHQSSEAEAPTDRGAARTLALSVAWVVWATFAQLVRGPATRAPDAIWAEDAAFLNHAIHRTAWENLLTPHAGYVQVVCRLLSDAVALLPPSWMAVGIAAGASVVVSLLSLVVWFASASVLSSPWARMTVTALVPLLPQASFEVNATGANLHWFLAYAAFWVLLAAPTSIRGQVVGSLVVLVAALSDPLTALVLPAAVLGAFVRRRRSFIVPSVMVVGLVVQGAVRLGQPPLQWVKSDPHQLPWIYGLRVLTSSAIGDRELGLFYDTFGLTGVLVVSAVLATLFLKILSLVNRETRLVALLAATTSVAYLCIPLALRGNEGYLDHGPLFLSGSRYTIVPLMFLWLAVIAVVDKVLTQRGQPHAFRLAPIAITALLSLQLVASVGGETVRSHSPSWEDDVRRAAETCTQAPPTTEPQPRLAFADHPGPGEVQIVVAPSGLAIPWGVVMPCDRLR</sequence>
<protein>
    <submittedName>
        <fullName evidence="3">Glucosyltransferase</fullName>
    </submittedName>
</protein>
<dbReference type="AlphaFoldDB" id="A0A4R5BRN5"/>
<keyword evidence="4" id="KW-1185">Reference proteome</keyword>
<evidence type="ECO:0000313" key="3">
    <source>
        <dbReference type="EMBL" id="TDD88113.1"/>
    </source>
</evidence>
<feature type="transmembrane region" description="Helical" evidence="2">
    <location>
        <begin position="102"/>
        <end position="127"/>
    </location>
</feature>
<proteinExistence type="predicted"/>